<evidence type="ECO:0000256" key="1">
    <source>
        <dbReference type="SAM" id="MobiDB-lite"/>
    </source>
</evidence>
<evidence type="ECO:0000313" key="2">
    <source>
        <dbReference type="EMBL" id="SVE14584.1"/>
    </source>
</evidence>
<evidence type="ECO:0008006" key="3">
    <source>
        <dbReference type="Google" id="ProtNLM"/>
    </source>
</evidence>
<name>A0A383B3V8_9ZZZZ</name>
<feature type="region of interest" description="Disordered" evidence="1">
    <location>
        <begin position="44"/>
        <end position="65"/>
    </location>
</feature>
<organism evidence="2">
    <name type="scientific">marine metagenome</name>
    <dbReference type="NCBI Taxonomy" id="408172"/>
    <lineage>
        <taxon>unclassified sequences</taxon>
        <taxon>metagenomes</taxon>
        <taxon>ecological metagenomes</taxon>
    </lineage>
</organism>
<accession>A0A383B3V8</accession>
<dbReference type="AlphaFoldDB" id="A0A383B3V8"/>
<gene>
    <name evidence="2" type="ORF">METZ01_LOCUS467438</name>
</gene>
<protein>
    <recommendedName>
        <fullName evidence="3">RapA2 cadherin-like domain-containing protein</fullName>
    </recommendedName>
</protein>
<reference evidence="2" key="1">
    <citation type="submission" date="2018-05" db="EMBL/GenBank/DDBJ databases">
        <authorList>
            <person name="Lanie J.A."/>
            <person name="Ng W.-L."/>
            <person name="Kazmierczak K.M."/>
            <person name="Andrzejewski T.M."/>
            <person name="Davidsen T.M."/>
            <person name="Wayne K.J."/>
            <person name="Tettelin H."/>
            <person name="Glass J.I."/>
            <person name="Rusch D."/>
            <person name="Podicherti R."/>
            <person name="Tsui H.-C.T."/>
            <person name="Winkler M.E."/>
        </authorList>
    </citation>
    <scope>NUCLEOTIDE SEQUENCE</scope>
</reference>
<dbReference type="EMBL" id="UINC01197215">
    <property type="protein sequence ID" value="SVE14584.1"/>
    <property type="molecule type" value="Genomic_DNA"/>
</dbReference>
<feature type="non-terminal residue" evidence="2">
    <location>
        <position position="140"/>
    </location>
</feature>
<sequence>MQNSHTHQQENKIKLLEKRNASLALKTITWPALAALTLSACGGGASNRPPTAAANSTVTMDEDSSDNALEIAAPTDEDTNDTLTITVNEVPSGGIITTSTGTIVSQGSTLTINDLTGLVFTPDADANSDLSEIGVFSYTV</sequence>
<proteinExistence type="predicted"/>